<comment type="caution">
    <text evidence="1">The sequence shown here is derived from an EMBL/GenBank/DDBJ whole genome shotgun (WGS) entry which is preliminary data.</text>
</comment>
<dbReference type="AlphaFoldDB" id="A0A2T7PDI0"/>
<dbReference type="EMBL" id="PZQS01000004">
    <property type="protein sequence ID" value="PVD31470.1"/>
    <property type="molecule type" value="Genomic_DNA"/>
</dbReference>
<reference evidence="1 2" key="1">
    <citation type="submission" date="2018-04" db="EMBL/GenBank/DDBJ databases">
        <title>The genome of golden apple snail Pomacea canaliculata provides insight into stress tolerance and invasive adaptation.</title>
        <authorList>
            <person name="Liu C."/>
            <person name="Liu B."/>
            <person name="Ren Y."/>
            <person name="Zhang Y."/>
            <person name="Wang H."/>
            <person name="Li S."/>
            <person name="Jiang F."/>
            <person name="Yin L."/>
            <person name="Zhang G."/>
            <person name="Qian W."/>
            <person name="Fan W."/>
        </authorList>
    </citation>
    <scope>NUCLEOTIDE SEQUENCE [LARGE SCALE GENOMIC DNA]</scope>
    <source>
        <strain evidence="1">SZHN2017</strain>
        <tissue evidence="1">Muscle</tissue>
    </source>
</reference>
<accession>A0A2T7PDI0</accession>
<evidence type="ECO:0000313" key="2">
    <source>
        <dbReference type="Proteomes" id="UP000245119"/>
    </source>
</evidence>
<sequence length="122" mass="13840">MKYLSFSLPGTWPVALQTIMTRHKSSFLLCYIVVDAALDVCTRLADNIHPSGYTGRRVAGYIVLSDDTLYVFRLTRKLPLTPEWLRVGSVLNNRVCLSLDVDTTVYDRFDYNVSTAVETCRV</sequence>
<gene>
    <name evidence="1" type="ORF">C0Q70_06882</name>
</gene>
<evidence type="ECO:0000313" key="1">
    <source>
        <dbReference type="EMBL" id="PVD31470.1"/>
    </source>
</evidence>
<name>A0A2T7PDI0_POMCA</name>
<organism evidence="1 2">
    <name type="scientific">Pomacea canaliculata</name>
    <name type="common">Golden apple snail</name>
    <dbReference type="NCBI Taxonomy" id="400727"/>
    <lineage>
        <taxon>Eukaryota</taxon>
        <taxon>Metazoa</taxon>
        <taxon>Spiralia</taxon>
        <taxon>Lophotrochozoa</taxon>
        <taxon>Mollusca</taxon>
        <taxon>Gastropoda</taxon>
        <taxon>Caenogastropoda</taxon>
        <taxon>Architaenioglossa</taxon>
        <taxon>Ampullarioidea</taxon>
        <taxon>Ampullariidae</taxon>
        <taxon>Pomacea</taxon>
    </lineage>
</organism>
<dbReference type="Proteomes" id="UP000245119">
    <property type="component" value="Linkage Group LG4"/>
</dbReference>
<protein>
    <submittedName>
        <fullName evidence="1">Uncharacterized protein</fullName>
    </submittedName>
</protein>
<keyword evidence="2" id="KW-1185">Reference proteome</keyword>
<proteinExistence type="predicted"/>